<proteinExistence type="inferred from homology"/>
<gene>
    <name evidence="6" type="ORF">DI563_29905</name>
</gene>
<evidence type="ECO:0000313" key="7">
    <source>
        <dbReference type="Proteomes" id="UP000249135"/>
    </source>
</evidence>
<keyword evidence="4" id="KW-1133">Transmembrane helix</keyword>
<dbReference type="InterPro" id="IPR003593">
    <property type="entry name" value="AAA+_ATPase"/>
</dbReference>
<evidence type="ECO:0000256" key="1">
    <source>
        <dbReference type="ARBA" id="ARBA00022741"/>
    </source>
</evidence>
<dbReference type="InterPro" id="IPR027417">
    <property type="entry name" value="P-loop_NTPase"/>
</dbReference>
<dbReference type="Proteomes" id="UP000249135">
    <property type="component" value="Unassembled WGS sequence"/>
</dbReference>
<dbReference type="Pfam" id="PF07726">
    <property type="entry name" value="AAA_3"/>
    <property type="match status" value="1"/>
</dbReference>
<dbReference type="GO" id="GO:0016887">
    <property type="term" value="F:ATP hydrolysis activity"/>
    <property type="evidence" value="ECO:0007669"/>
    <property type="project" value="InterPro"/>
</dbReference>
<dbReference type="Pfam" id="PF17863">
    <property type="entry name" value="AAA_lid_2"/>
    <property type="match status" value="1"/>
</dbReference>
<keyword evidence="4" id="KW-0472">Membrane</keyword>
<dbReference type="InterPro" id="IPR041628">
    <property type="entry name" value="ChlI/MoxR_AAA_lid"/>
</dbReference>
<dbReference type="PANTHER" id="PTHR42759">
    <property type="entry name" value="MOXR FAMILY PROTEIN"/>
    <property type="match status" value="1"/>
</dbReference>
<reference evidence="6 7" key="1">
    <citation type="submission" date="2017-08" db="EMBL/GenBank/DDBJ databases">
        <title>Infants hospitalized years apart are colonized by the same room-sourced microbial strains.</title>
        <authorList>
            <person name="Brooks B."/>
            <person name="Olm M.R."/>
            <person name="Firek B.A."/>
            <person name="Baker R."/>
            <person name="Thomas B.C."/>
            <person name="Morowitz M.J."/>
            <person name="Banfield J.F."/>
        </authorList>
    </citation>
    <scope>NUCLEOTIDE SEQUENCE [LARGE SCALE GENOMIC DNA]</scope>
    <source>
        <strain evidence="6">S2_005_003_R2_41</strain>
    </source>
</reference>
<dbReference type="CDD" id="cd00009">
    <property type="entry name" value="AAA"/>
    <property type="match status" value="1"/>
</dbReference>
<dbReference type="PANTHER" id="PTHR42759:SF5">
    <property type="entry name" value="METHANOL DEHYDROGENASE REGULATOR"/>
    <property type="match status" value="1"/>
</dbReference>
<feature type="transmembrane region" description="Helical" evidence="4">
    <location>
        <begin position="363"/>
        <end position="382"/>
    </location>
</feature>
<dbReference type="GO" id="GO:0005524">
    <property type="term" value="F:ATP binding"/>
    <property type="evidence" value="ECO:0007669"/>
    <property type="project" value="UniProtKB-KW"/>
</dbReference>
<dbReference type="SUPFAM" id="SSF52540">
    <property type="entry name" value="P-loop containing nucleoside triphosphate hydrolases"/>
    <property type="match status" value="1"/>
</dbReference>
<keyword evidence="4" id="KW-0812">Transmembrane</keyword>
<evidence type="ECO:0000256" key="2">
    <source>
        <dbReference type="ARBA" id="ARBA00022840"/>
    </source>
</evidence>
<keyword evidence="2" id="KW-0067">ATP-binding</keyword>
<comment type="caution">
    <text evidence="6">The sequence shown here is derived from an EMBL/GenBank/DDBJ whole genome shotgun (WGS) entry which is preliminary data.</text>
</comment>
<accession>A0A2W5P2L2</accession>
<keyword evidence="1" id="KW-0547">Nucleotide-binding</keyword>
<dbReference type="Gene3D" id="3.40.50.300">
    <property type="entry name" value="P-loop containing nucleotide triphosphate hydrolases"/>
    <property type="match status" value="1"/>
</dbReference>
<protein>
    <recommendedName>
        <fullName evidence="5">AAA+ ATPase domain-containing protein</fullName>
    </recommendedName>
</protein>
<dbReference type="AlphaFoldDB" id="A0A2W5P2L2"/>
<evidence type="ECO:0000313" key="6">
    <source>
        <dbReference type="EMBL" id="PZQ59976.1"/>
    </source>
</evidence>
<feature type="transmembrane region" description="Helical" evidence="4">
    <location>
        <begin position="334"/>
        <end position="357"/>
    </location>
</feature>
<name>A0A2W5P2L2_VARPD</name>
<dbReference type="InterPro" id="IPR011703">
    <property type="entry name" value="ATPase_AAA-3"/>
</dbReference>
<sequence length="625" mass="67654">MDVAAKLASLLGQLNTVIVGKEAQVRDCVACLLAGGHLLIEDVPGVGKTTLAHALSHTFGLQFSRVQFTSDLMPGDLSGVAIYDRGQQAFVFHPGPLFTQVLLADEINRASPKTQSALLEAMEEKQVTVEGETRPLPSPFFVIATQNPHDQLGTFALPESQLDRFLMRISLGYPDRAAERQLLAGADRREMLTRLPALLTAGELNALQQRVLQVHAAEPLLEYLQDLVAATRSGRWFLQGLSPRAAIAVLRAAKAQALLANRDYVAPDDVQAVLPQTIAHRLTPVGDAGRGAVEQVRAMLAAVPLSAALRQRIDGWFLSRRPPSDQIALTQRNVYIVPTAAGWMLGATLLVLLVASINYQLNLGYLLTFLLAGSVAVGMHVCHATLRGLAMHLIAPDAQYAGAAAVFRVVLHNERRRARYGIGLAVRGSGHWAWTDVPAQGTATVEIAFQPPRRGLHPVPVLTAETRFPLGTFRVWTVWRPAAKMLVYPAPEAHAPPLPPGEPREGDAIAAATTQGGGEYDGVRPYRRGDPLKLVVWKKAARAQAAGSDELVSRDAEQAQRHELWLDAQATGLADLEGRISRLTSWVLQADRLGLDYGLRIGTRTVAPAQGEAHRRACLEVLATC</sequence>
<organism evidence="6 7">
    <name type="scientific">Variovorax paradoxus</name>
    <dbReference type="NCBI Taxonomy" id="34073"/>
    <lineage>
        <taxon>Bacteria</taxon>
        <taxon>Pseudomonadati</taxon>
        <taxon>Pseudomonadota</taxon>
        <taxon>Betaproteobacteria</taxon>
        <taxon>Burkholderiales</taxon>
        <taxon>Comamonadaceae</taxon>
        <taxon>Variovorax</taxon>
    </lineage>
</organism>
<dbReference type="FunFam" id="3.40.50.300:FF:000640">
    <property type="entry name" value="MoxR family ATPase"/>
    <property type="match status" value="1"/>
</dbReference>
<feature type="domain" description="AAA+ ATPase" evidence="5">
    <location>
        <begin position="34"/>
        <end position="175"/>
    </location>
</feature>
<evidence type="ECO:0000256" key="4">
    <source>
        <dbReference type="SAM" id="Phobius"/>
    </source>
</evidence>
<dbReference type="SMART" id="SM00382">
    <property type="entry name" value="AAA"/>
    <property type="match status" value="1"/>
</dbReference>
<dbReference type="EMBL" id="QFPP01000716">
    <property type="protein sequence ID" value="PZQ59976.1"/>
    <property type="molecule type" value="Genomic_DNA"/>
</dbReference>
<comment type="similarity">
    <text evidence="3">Belongs to the MoxR family.</text>
</comment>
<dbReference type="InterPro" id="IPR050764">
    <property type="entry name" value="CbbQ/NirQ/NorQ/GpvN"/>
</dbReference>
<dbReference type="Gene3D" id="1.10.8.80">
    <property type="entry name" value="Magnesium chelatase subunit I, C-Terminal domain"/>
    <property type="match status" value="1"/>
</dbReference>
<evidence type="ECO:0000259" key="5">
    <source>
        <dbReference type="SMART" id="SM00382"/>
    </source>
</evidence>
<evidence type="ECO:0000256" key="3">
    <source>
        <dbReference type="ARBA" id="ARBA00061607"/>
    </source>
</evidence>